<dbReference type="Gene3D" id="3.40.630.30">
    <property type="match status" value="1"/>
</dbReference>
<keyword evidence="2" id="KW-0012">Acyltransferase</keyword>
<accession>A0ABP6ZP41</accession>
<gene>
    <name evidence="4" type="ORF">GCM10022223_30420</name>
</gene>
<dbReference type="PANTHER" id="PTHR43877:SF2">
    <property type="entry name" value="AMINOALKYLPHOSPHONATE N-ACETYLTRANSFERASE-RELATED"/>
    <property type="match status" value="1"/>
</dbReference>
<sequence length="150" mass="16551">MTDIRFRRATLLDVPAVVGLLTDDRLGAQRESPDDLPLYEEAFTRVEQDPGQLLVVGERNGTVLATAQITFIPGLSRRGATRAVVEAVRVSSTERGAGLGSALMRWTIDECRSRGCDLIQLTSDLTRADAHRFYRGLGFVQSHAGFKYQL</sequence>
<name>A0ABP6ZP41_9ACTN</name>
<feature type="domain" description="N-acetyltransferase" evidence="3">
    <location>
        <begin position="4"/>
        <end position="150"/>
    </location>
</feature>
<keyword evidence="1" id="KW-0808">Transferase</keyword>
<evidence type="ECO:0000256" key="2">
    <source>
        <dbReference type="ARBA" id="ARBA00023315"/>
    </source>
</evidence>
<dbReference type="InterPro" id="IPR050832">
    <property type="entry name" value="Bact_Acetyltransf"/>
</dbReference>
<evidence type="ECO:0000313" key="4">
    <source>
        <dbReference type="EMBL" id="GAA3612258.1"/>
    </source>
</evidence>
<dbReference type="RefSeq" id="WP_231482098.1">
    <property type="nucleotide sequence ID" value="NZ_BAAAZO010000004.1"/>
</dbReference>
<proteinExistence type="predicted"/>
<dbReference type="EMBL" id="BAAAZO010000004">
    <property type="protein sequence ID" value="GAA3612258.1"/>
    <property type="molecule type" value="Genomic_DNA"/>
</dbReference>
<dbReference type="CDD" id="cd04301">
    <property type="entry name" value="NAT_SF"/>
    <property type="match status" value="1"/>
</dbReference>
<dbReference type="PANTHER" id="PTHR43877">
    <property type="entry name" value="AMINOALKYLPHOSPHONATE N-ACETYLTRANSFERASE-RELATED-RELATED"/>
    <property type="match status" value="1"/>
</dbReference>
<evidence type="ECO:0000259" key="3">
    <source>
        <dbReference type="PROSITE" id="PS51186"/>
    </source>
</evidence>
<comment type="caution">
    <text evidence="4">The sequence shown here is derived from an EMBL/GenBank/DDBJ whole genome shotgun (WGS) entry which is preliminary data.</text>
</comment>
<keyword evidence="5" id="KW-1185">Reference proteome</keyword>
<organism evidence="4 5">
    <name type="scientific">Kineosporia mesophila</name>
    <dbReference type="NCBI Taxonomy" id="566012"/>
    <lineage>
        <taxon>Bacteria</taxon>
        <taxon>Bacillati</taxon>
        <taxon>Actinomycetota</taxon>
        <taxon>Actinomycetes</taxon>
        <taxon>Kineosporiales</taxon>
        <taxon>Kineosporiaceae</taxon>
        <taxon>Kineosporia</taxon>
    </lineage>
</organism>
<dbReference type="Pfam" id="PF00583">
    <property type="entry name" value="Acetyltransf_1"/>
    <property type="match status" value="1"/>
</dbReference>
<dbReference type="InterPro" id="IPR016181">
    <property type="entry name" value="Acyl_CoA_acyltransferase"/>
</dbReference>
<reference evidence="5" key="1">
    <citation type="journal article" date="2019" name="Int. J. Syst. Evol. Microbiol.">
        <title>The Global Catalogue of Microorganisms (GCM) 10K type strain sequencing project: providing services to taxonomists for standard genome sequencing and annotation.</title>
        <authorList>
            <consortium name="The Broad Institute Genomics Platform"/>
            <consortium name="The Broad Institute Genome Sequencing Center for Infectious Disease"/>
            <person name="Wu L."/>
            <person name="Ma J."/>
        </authorList>
    </citation>
    <scope>NUCLEOTIDE SEQUENCE [LARGE SCALE GENOMIC DNA]</scope>
    <source>
        <strain evidence="5">JCM 16902</strain>
    </source>
</reference>
<dbReference type="InterPro" id="IPR000182">
    <property type="entry name" value="GNAT_dom"/>
</dbReference>
<evidence type="ECO:0000313" key="5">
    <source>
        <dbReference type="Proteomes" id="UP001501074"/>
    </source>
</evidence>
<protein>
    <submittedName>
        <fullName evidence="4">GNAT family N-acetyltransferase</fullName>
    </submittedName>
</protein>
<dbReference type="Proteomes" id="UP001501074">
    <property type="component" value="Unassembled WGS sequence"/>
</dbReference>
<evidence type="ECO:0000256" key="1">
    <source>
        <dbReference type="ARBA" id="ARBA00022679"/>
    </source>
</evidence>
<dbReference type="PROSITE" id="PS51186">
    <property type="entry name" value="GNAT"/>
    <property type="match status" value="1"/>
</dbReference>
<dbReference type="SUPFAM" id="SSF55729">
    <property type="entry name" value="Acyl-CoA N-acyltransferases (Nat)"/>
    <property type="match status" value="1"/>
</dbReference>